<dbReference type="SUPFAM" id="SSF50447">
    <property type="entry name" value="Translation proteins"/>
    <property type="match status" value="1"/>
</dbReference>
<dbReference type="InterPro" id="IPR045864">
    <property type="entry name" value="aa-tRNA-synth_II/BPL/LPL"/>
</dbReference>
<dbReference type="InterPro" id="IPR023033">
    <property type="entry name" value="Ala_tRNA_ligase_euk/bac"/>
</dbReference>
<evidence type="ECO:0000313" key="15">
    <source>
        <dbReference type="Proteomes" id="UP000002012"/>
    </source>
</evidence>
<dbReference type="HAMAP" id="MF_00036_B">
    <property type="entry name" value="Ala_tRNA_synth_B"/>
    <property type="match status" value="1"/>
</dbReference>
<evidence type="ECO:0000256" key="5">
    <source>
        <dbReference type="ARBA" id="ARBA00022741"/>
    </source>
</evidence>
<keyword evidence="3 11" id="KW-0436">Ligase</keyword>
<dbReference type="FunCoup" id="D4H5Z1">
    <property type="interactions" value="512"/>
</dbReference>
<dbReference type="PANTHER" id="PTHR11777">
    <property type="entry name" value="ALANYL-TRNA SYNTHETASE"/>
    <property type="match status" value="1"/>
</dbReference>
<keyword evidence="4 11" id="KW-0479">Metal-binding</keyword>
<keyword evidence="11" id="KW-0963">Cytoplasm</keyword>
<comment type="subcellular location">
    <subcellularLocation>
        <location evidence="11">Cytoplasm</location>
    </subcellularLocation>
</comment>
<evidence type="ECO:0000256" key="7">
    <source>
        <dbReference type="ARBA" id="ARBA00022840"/>
    </source>
</evidence>
<dbReference type="SUPFAM" id="SSF55186">
    <property type="entry name" value="ThrRS/AlaRS common domain"/>
    <property type="match status" value="1"/>
</dbReference>
<dbReference type="InterPro" id="IPR012947">
    <property type="entry name" value="tRNA_SAD"/>
</dbReference>
<comment type="function">
    <text evidence="11">Catalyzes the attachment of alanine to tRNA(Ala) in a two-step reaction: alanine is first activated by ATP to form Ala-AMP and then transferred to the acceptor end of tRNA(Ala). Also edits incorrectly charged Ser-tRNA(Ala) and Gly-tRNA(Ala) via its editing domain.</text>
</comment>
<evidence type="ECO:0000256" key="8">
    <source>
        <dbReference type="ARBA" id="ARBA00022884"/>
    </source>
</evidence>
<dbReference type="Pfam" id="PF07973">
    <property type="entry name" value="tRNA_SAD"/>
    <property type="match status" value="1"/>
</dbReference>
<keyword evidence="15" id="KW-1185">Reference proteome</keyword>
<dbReference type="PRINTS" id="PR00980">
    <property type="entry name" value="TRNASYNTHALA"/>
</dbReference>
<dbReference type="Gene3D" id="3.30.54.20">
    <property type="match status" value="1"/>
</dbReference>
<gene>
    <name evidence="11" type="primary">alaS</name>
    <name evidence="14" type="ordered locus">Dacet_0857</name>
</gene>
<organism evidence="14 15">
    <name type="scientific">Denitrovibrio acetiphilus (strain DSM 12809 / NBRC 114555 / N2460)</name>
    <dbReference type="NCBI Taxonomy" id="522772"/>
    <lineage>
        <taxon>Bacteria</taxon>
        <taxon>Pseudomonadati</taxon>
        <taxon>Deferribacterota</taxon>
        <taxon>Deferribacteres</taxon>
        <taxon>Deferribacterales</taxon>
        <taxon>Geovibrionaceae</taxon>
        <taxon>Denitrovibrio</taxon>
    </lineage>
</organism>
<feature type="coiled-coil region" evidence="12">
    <location>
        <begin position="733"/>
        <end position="760"/>
    </location>
</feature>
<comment type="similarity">
    <text evidence="1 11">Belongs to the class-II aminoacyl-tRNA synthetase family.</text>
</comment>
<evidence type="ECO:0000256" key="12">
    <source>
        <dbReference type="SAM" id="Coils"/>
    </source>
</evidence>
<dbReference type="FunFam" id="3.30.930.10:FF:000004">
    <property type="entry name" value="Alanine--tRNA ligase"/>
    <property type="match status" value="1"/>
</dbReference>
<dbReference type="Pfam" id="PF02272">
    <property type="entry name" value="DHHA1"/>
    <property type="match status" value="1"/>
</dbReference>
<evidence type="ECO:0000313" key="14">
    <source>
        <dbReference type="EMBL" id="ADD67637.1"/>
    </source>
</evidence>
<feature type="binding site" evidence="11">
    <location>
        <position position="565"/>
    </location>
    <ligand>
        <name>Zn(2+)</name>
        <dbReference type="ChEBI" id="CHEBI:29105"/>
    </ligand>
</feature>
<dbReference type="Gene3D" id="6.10.250.550">
    <property type="match status" value="1"/>
</dbReference>
<accession>D4H5Z1</accession>
<evidence type="ECO:0000256" key="6">
    <source>
        <dbReference type="ARBA" id="ARBA00022833"/>
    </source>
</evidence>
<keyword evidence="10 11" id="KW-0030">Aminoacyl-tRNA synthetase</keyword>
<keyword evidence="12" id="KW-0175">Coiled coil</keyword>
<dbReference type="InterPro" id="IPR009000">
    <property type="entry name" value="Transl_B-barrel_sf"/>
</dbReference>
<dbReference type="PaxDb" id="522772-Dacet_0857"/>
<comment type="catalytic activity">
    <reaction evidence="11">
        <text>tRNA(Ala) + L-alanine + ATP = L-alanyl-tRNA(Ala) + AMP + diphosphate</text>
        <dbReference type="Rhea" id="RHEA:12540"/>
        <dbReference type="Rhea" id="RHEA-COMP:9657"/>
        <dbReference type="Rhea" id="RHEA-COMP:9923"/>
        <dbReference type="ChEBI" id="CHEBI:30616"/>
        <dbReference type="ChEBI" id="CHEBI:33019"/>
        <dbReference type="ChEBI" id="CHEBI:57972"/>
        <dbReference type="ChEBI" id="CHEBI:78442"/>
        <dbReference type="ChEBI" id="CHEBI:78497"/>
        <dbReference type="ChEBI" id="CHEBI:456215"/>
        <dbReference type="EC" id="6.1.1.7"/>
    </reaction>
</comment>
<dbReference type="FunFam" id="3.30.980.10:FF:000004">
    <property type="entry name" value="Alanine--tRNA ligase, cytoplasmic"/>
    <property type="match status" value="1"/>
</dbReference>
<dbReference type="FunFam" id="3.30.54.20:FF:000001">
    <property type="entry name" value="Alanine--tRNA ligase"/>
    <property type="match status" value="1"/>
</dbReference>
<proteinExistence type="inferred from homology"/>
<dbReference type="FunFam" id="3.10.310.40:FF:000001">
    <property type="entry name" value="Alanine--tRNA ligase"/>
    <property type="match status" value="1"/>
</dbReference>
<evidence type="ECO:0000256" key="11">
    <source>
        <dbReference type="HAMAP-Rule" id="MF_00036"/>
    </source>
</evidence>
<dbReference type="GO" id="GO:0004813">
    <property type="term" value="F:alanine-tRNA ligase activity"/>
    <property type="evidence" value="ECO:0007669"/>
    <property type="project" value="UniProtKB-UniRule"/>
</dbReference>
<dbReference type="AlphaFoldDB" id="D4H5Z1"/>
<evidence type="ECO:0000256" key="4">
    <source>
        <dbReference type="ARBA" id="ARBA00022723"/>
    </source>
</evidence>
<dbReference type="InterPro" id="IPR002318">
    <property type="entry name" value="Ala-tRNA-lgiase_IIc"/>
</dbReference>
<feature type="binding site" evidence="11">
    <location>
        <position position="671"/>
    </location>
    <ligand>
        <name>Zn(2+)</name>
        <dbReference type="ChEBI" id="CHEBI:29105"/>
    </ligand>
</feature>
<dbReference type="InterPro" id="IPR018164">
    <property type="entry name" value="Ala-tRNA-synth_IIc_N"/>
</dbReference>
<feature type="binding site" evidence="11">
    <location>
        <position position="667"/>
    </location>
    <ligand>
        <name>Zn(2+)</name>
        <dbReference type="ChEBI" id="CHEBI:29105"/>
    </ligand>
</feature>
<evidence type="ECO:0000256" key="9">
    <source>
        <dbReference type="ARBA" id="ARBA00022917"/>
    </source>
</evidence>
<dbReference type="SMART" id="SM00863">
    <property type="entry name" value="tRNA_SAD"/>
    <property type="match status" value="1"/>
</dbReference>
<dbReference type="SUPFAM" id="SSF55681">
    <property type="entry name" value="Class II aaRS and biotin synthetases"/>
    <property type="match status" value="1"/>
</dbReference>
<dbReference type="InterPro" id="IPR003156">
    <property type="entry name" value="DHHA1_dom"/>
</dbReference>
<dbReference type="PANTHER" id="PTHR11777:SF9">
    <property type="entry name" value="ALANINE--TRNA LIGASE, CYTOPLASMIC"/>
    <property type="match status" value="1"/>
</dbReference>
<evidence type="ECO:0000256" key="3">
    <source>
        <dbReference type="ARBA" id="ARBA00022598"/>
    </source>
</evidence>
<dbReference type="Gene3D" id="3.30.930.10">
    <property type="entry name" value="Bira Bifunctional Protein, Domain 2"/>
    <property type="match status" value="1"/>
</dbReference>
<dbReference type="eggNOG" id="COG0013">
    <property type="taxonomic scope" value="Bacteria"/>
</dbReference>
<dbReference type="PROSITE" id="PS50860">
    <property type="entry name" value="AA_TRNA_LIGASE_II_ALA"/>
    <property type="match status" value="1"/>
</dbReference>
<dbReference type="KEGG" id="dap:Dacet_0857"/>
<dbReference type="InterPro" id="IPR018165">
    <property type="entry name" value="Ala-tRNA-synth_IIc_core"/>
</dbReference>
<dbReference type="NCBIfam" id="TIGR00344">
    <property type="entry name" value="alaS"/>
    <property type="match status" value="1"/>
</dbReference>
<dbReference type="HOGENOM" id="CLU_004485_1_1_0"/>
<dbReference type="InterPro" id="IPR050058">
    <property type="entry name" value="Ala-tRNA_ligase"/>
</dbReference>
<dbReference type="GO" id="GO:0045892">
    <property type="term" value="P:negative regulation of DNA-templated transcription"/>
    <property type="evidence" value="ECO:0007669"/>
    <property type="project" value="TreeGrafter"/>
</dbReference>
<feature type="binding site" evidence="11">
    <location>
        <position position="569"/>
    </location>
    <ligand>
        <name>Zn(2+)</name>
        <dbReference type="ChEBI" id="CHEBI:29105"/>
    </ligand>
</feature>
<dbReference type="STRING" id="522772.Dacet_0857"/>
<reference evidence="14 15" key="1">
    <citation type="journal article" date="2010" name="Stand. Genomic Sci.">
        <title>Complete genome sequence of Denitrovibrio acetiphilus type strain (N2460).</title>
        <authorList>
            <person name="Kiss H."/>
            <person name="Lang E."/>
            <person name="Lapidus A."/>
            <person name="Copeland A."/>
            <person name="Nolan M."/>
            <person name="Glavina Del Rio T."/>
            <person name="Chen F."/>
            <person name="Lucas S."/>
            <person name="Tice H."/>
            <person name="Cheng J.F."/>
            <person name="Han C."/>
            <person name="Goodwin L."/>
            <person name="Pitluck S."/>
            <person name="Liolios K."/>
            <person name="Pati A."/>
            <person name="Ivanova N."/>
            <person name="Mavromatis K."/>
            <person name="Chen A."/>
            <person name="Palaniappan K."/>
            <person name="Land M."/>
            <person name="Hauser L."/>
            <person name="Chang Y.J."/>
            <person name="Jeffries C.D."/>
            <person name="Detter J.C."/>
            <person name="Brettin T."/>
            <person name="Spring S."/>
            <person name="Rohde M."/>
            <person name="Goker M."/>
            <person name="Woyke T."/>
            <person name="Bristow J."/>
            <person name="Eisen J.A."/>
            <person name="Markowitz V."/>
            <person name="Hugenholtz P."/>
            <person name="Kyrpides N.C."/>
            <person name="Klenk H.P."/>
        </authorList>
    </citation>
    <scope>NUCLEOTIDE SEQUENCE [LARGE SCALE GENOMIC DNA]</scope>
    <source>
        <strain evidence="15">DSM 12809 / NBRC 114555 / N2460</strain>
    </source>
</reference>
<evidence type="ECO:0000256" key="2">
    <source>
        <dbReference type="ARBA" id="ARBA00022555"/>
    </source>
</evidence>
<dbReference type="EC" id="6.1.1.7" evidence="11"/>
<dbReference type="Gene3D" id="3.30.980.10">
    <property type="entry name" value="Threonyl-trna Synthetase, Chain A, domain 2"/>
    <property type="match status" value="1"/>
</dbReference>
<keyword evidence="2 11" id="KW-0820">tRNA-binding</keyword>
<dbReference type="GO" id="GO:0005524">
    <property type="term" value="F:ATP binding"/>
    <property type="evidence" value="ECO:0007669"/>
    <property type="project" value="UniProtKB-UniRule"/>
</dbReference>
<dbReference type="GO" id="GO:0000049">
    <property type="term" value="F:tRNA binding"/>
    <property type="evidence" value="ECO:0007669"/>
    <property type="project" value="UniProtKB-KW"/>
</dbReference>
<dbReference type="Proteomes" id="UP000002012">
    <property type="component" value="Chromosome"/>
</dbReference>
<keyword evidence="5 11" id="KW-0547">Nucleotide-binding</keyword>
<keyword evidence="8 11" id="KW-0694">RNA-binding</keyword>
<feature type="domain" description="Alanyl-transfer RNA synthetases family profile" evidence="13">
    <location>
        <begin position="3"/>
        <end position="710"/>
    </location>
</feature>
<evidence type="ECO:0000259" key="13">
    <source>
        <dbReference type="PROSITE" id="PS50860"/>
    </source>
</evidence>
<name>D4H5Z1_DENA2</name>
<dbReference type="EMBL" id="CP001968">
    <property type="protein sequence ID" value="ADD67637.1"/>
    <property type="molecule type" value="Genomic_DNA"/>
</dbReference>
<dbReference type="GO" id="GO:0005829">
    <property type="term" value="C:cytosol"/>
    <property type="evidence" value="ECO:0007669"/>
    <property type="project" value="TreeGrafter"/>
</dbReference>
<dbReference type="InterPro" id="IPR018162">
    <property type="entry name" value="Ala-tRNA-ligase_IIc_anticod-bd"/>
</dbReference>
<comment type="domain">
    <text evidence="11">Consists of three domains; the N-terminal catalytic domain, the editing domain and the C-terminal C-Ala domain. The editing domain removes incorrectly charged amino acids, while the C-Ala domain, along with tRNA(Ala), serves as a bridge to cooperatively bring together the editing and aminoacylation centers thus stimulating deacylation of misacylated tRNAs.</text>
</comment>
<keyword evidence="7 11" id="KW-0067">ATP-binding</keyword>
<dbReference type="InterPro" id="IPR018163">
    <property type="entry name" value="Thr/Ala-tRNA-synth_IIc_edit"/>
</dbReference>
<comment type="cofactor">
    <cofactor evidence="11">
        <name>Zn(2+)</name>
        <dbReference type="ChEBI" id="CHEBI:29105"/>
    </cofactor>
    <text evidence="11">Binds 1 zinc ion per subunit.</text>
</comment>
<dbReference type="GO" id="GO:0008270">
    <property type="term" value="F:zinc ion binding"/>
    <property type="evidence" value="ECO:0007669"/>
    <property type="project" value="UniProtKB-UniRule"/>
</dbReference>
<dbReference type="Gene3D" id="2.40.30.130">
    <property type="match status" value="1"/>
</dbReference>
<dbReference type="Pfam" id="PF01411">
    <property type="entry name" value="tRNA-synt_2c"/>
    <property type="match status" value="1"/>
</dbReference>
<keyword evidence="6 11" id="KW-0862">Zinc</keyword>
<dbReference type="CDD" id="cd00673">
    <property type="entry name" value="AlaRS_core"/>
    <property type="match status" value="1"/>
</dbReference>
<dbReference type="GO" id="GO:0006419">
    <property type="term" value="P:alanyl-tRNA aminoacylation"/>
    <property type="evidence" value="ECO:0007669"/>
    <property type="project" value="UniProtKB-UniRule"/>
</dbReference>
<keyword evidence="9 11" id="KW-0648">Protein biosynthesis</keyword>
<dbReference type="GO" id="GO:0002161">
    <property type="term" value="F:aminoacyl-tRNA deacylase activity"/>
    <property type="evidence" value="ECO:0007669"/>
    <property type="project" value="TreeGrafter"/>
</dbReference>
<protein>
    <recommendedName>
        <fullName evidence="11">Alanine--tRNA ligase</fullName>
        <ecNumber evidence="11">6.1.1.7</ecNumber>
    </recommendedName>
    <alternativeName>
        <fullName evidence="11">Alanyl-tRNA synthetase</fullName>
        <shortName evidence="11">AlaRS</shortName>
    </alternativeName>
</protein>
<evidence type="ECO:0000256" key="1">
    <source>
        <dbReference type="ARBA" id="ARBA00008226"/>
    </source>
</evidence>
<dbReference type="InParanoid" id="D4H5Z1"/>
<evidence type="ECO:0000256" key="10">
    <source>
        <dbReference type="ARBA" id="ARBA00023146"/>
    </source>
</evidence>
<sequence>MAMTGQEIRKKFLEYFAEHGHEIVSSSSLVPHDDPTLLFTNAGMNQFKDTFLGRETRSYTRATTSQKVVRAGGKHNDLENVGVTSRHHTFFEMLGNFSFGDYFKEDAIKFGWEFLTKVVGLPAEKMFVSVYNDDEEAAQIWRDVIGLDAKDIEYRGEKDNFWAMGDTGPCGPCSEIHIDQGEHTGCQSPDCDRNCECDRHLELWNLVFMQYNRSEDGTLTPLPKPSIDTGMGLERVASVVQGVTSNYDTDLFLPIIKYIADLAGKKYGDSEKDNVSMRVIADHSRAATFLIGDGVLPANDGRGYVLRRIMRRAMRHGRMLGLEGAFFYKVCGFVVDFMKGHYIELADKKPYIAKVVTNEEQSFSRTLNTGLKIIDELLEKNKDSKTISGEDIFKMYDTFGFPVDLLADIAEDNGYVLDNAGFEQEMHTQQERAKKSWSGSGEQRVADVYIKLASTLKSEFVGYEELEAESEVAAIIKNDAQSETAEGECDIILTKTPFYAEGGGQAGDIGYIKTDTAVFKVTGTHKYGDGMIAMRGFTELGVIKMGETVKAQVDKTARRATERNHTSTHILHKALQMVLGDHVRQAGSQVNPERLRFDFNHYAPVSAEEIMRIEEIANEEIQANTALKKTYMNIDDAVNSGAMALFGEKYGNKVRVVEIGDFSKELCGGCHVDRTGDIGLLKVTSEASVASGVRRIEAVTGMAAVAGMQKLDALAKDGAKLLKTTPDGLYERMVELTDSLKDKEKELKKIADQMASKDAAGLMDDVKIVSGIKVLAAKLANGDADAMRKFVDTARDRIGSGVVVAGAVTDDKVIFVCGVTKDTTGKVKAGDIVREVAKITGGGGGGRPDMAQAGGKHPEKLDEAIANVEKIVEGLVG</sequence>
<dbReference type="Gene3D" id="3.10.310.40">
    <property type="match status" value="1"/>
</dbReference>
<dbReference type="SUPFAM" id="SSF101353">
    <property type="entry name" value="Putative anticodon-binding domain of alanyl-tRNA synthetase (AlaRS)"/>
    <property type="match status" value="1"/>
</dbReference>